<comment type="caution">
    <text evidence="5">The sequence shown here is derived from an EMBL/GenBank/DDBJ whole genome shotgun (WGS) entry which is preliminary data.</text>
</comment>
<accession>A0A7K0D7B6</accession>
<evidence type="ECO:0000259" key="3">
    <source>
        <dbReference type="Pfam" id="PF00501"/>
    </source>
</evidence>
<evidence type="ECO:0000313" key="6">
    <source>
        <dbReference type="Proteomes" id="UP000438448"/>
    </source>
</evidence>
<dbReference type="InterPro" id="IPR042099">
    <property type="entry name" value="ANL_N_sf"/>
</dbReference>
<dbReference type="AlphaFoldDB" id="A0A7K0D7B6"/>
<dbReference type="Pfam" id="PF13193">
    <property type="entry name" value="AMP-binding_C"/>
    <property type="match status" value="1"/>
</dbReference>
<dbReference type="OrthoDB" id="9803968at2"/>
<dbReference type="EC" id="6.2.1.3" evidence="5"/>
<dbReference type="PROSITE" id="PS00455">
    <property type="entry name" value="AMP_BINDING"/>
    <property type="match status" value="1"/>
</dbReference>
<protein>
    <submittedName>
        <fullName evidence="5">Long-chain-fatty-acid--CoA ligase</fullName>
        <ecNumber evidence="5">6.2.1.3</ecNumber>
    </submittedName>
</protein>
<dbReference type="PANTHER" id="PTHR43767:SF1">
    <property type="entry name" value="NONRIBOSOMAL PEPTIDE SYNTHASE PES1 (EUROFUNG)-RELATED"/>
    <property type="match status" value="1"/>
</dbReference>
<evidence type="ECO:0000256" key="1">
    <source>
        <dbReference type="ARBA" id="ARBA00006432"/>
    </source>
</evidence>
<dbReference type="FunFam" id="3.30.300.30:FF:000008">
    <property type="entry name" value="2,3-dihydroxybenzoate-AMP ligase"/>
    <property type="match status" value="1"/>
</dbReference>
<dbReference type="InterPro" id="IPR045851">
    <property type="entry name" value="AMP-bd_C_sf"/>
</dbReference>
<reference evidence="5 6" key="1">
    <citation type="submission" date="2019-10" db="EMBL/GenBank/DDBJ databases">
        <title>Nocardia macrotermitis sp. nov. and Nocardia aurantia sp. nov., isolated from the gut of fungus growing-termite Macrotermes natalensis.</title>
        <authorList>
            <person name="Benndorf R."/>
            <person name="Schwitalla J."/>
            <person name="Martin K."/>
            <person name="De Beer W."/>
            <person name="Kaster A.-K."/>
            <person name="Vollmers J."/>
            <person name="Poulsen M."/>
            <person name="Beemelmanns C."/>
        </authorList>
    </citation>
    <scope>NUCLEOTIDE SEQUENCE [LARGE SCALE GENOMIC DNA]</scope>
    <source>
        <strain evidence="5 6">RB20</strain>
    </source>
</reference>
<dbReference type="SUPFAM" id="SSF56801">
    <property type="entry name" value="Acetyl-CoA synthetase-like"/>
    <property type="match status" value="1"/>
</dbReference>
<dbReference type="NCBIfam" id="NF004837">
    <property type="entry name" value="PRK06187.1"/>
    <property type="match status" value="1"/>
</dbReference>
<dbReference type="InterPro" id="IPR000873">
    <property type="entry name" value="AMP-dep_synth/lig_dom"/>
</dbReference>
<organism evidence="5 6">
    <name type="scientific">Nocardia macrotermitis</name>
    <dbReference type="NCBI Taxonomy" id="2585198"/>
    <lineage>
        <taxon>Bacteria</taxon>
        <taxon>Bacillati</taxon>
        <taxon>Actinomycetota</taxon>
        <taxon>Actinomycetes</taxon>
        <taxon>Mycobacteriales</taxon>
        <taxon>Nocardiaceae</taxon>
        <taxon>Nocardia</taxon>
    </lineage>
</organism>
<gene>
    <name evidence="5" type="primary">lcfB_10</name>
    <name evidence="5" type="ORF">NRB20_46620</name>
</gene>
<dbReference type="InterPro" id="IPR025110">
    <property type="entry name" value="AMP-bd_C"/>
</dbReference>
<dbReference type="EMBL" id="WEGK01000010">
    <property type="protein sequence ID" value="MQY21549.1"/>
    <property type="molecule type" value="Genomic_DNA"/>
</dbReference>
<evidence type="ECO:0000313" key="5">
    <source>
        <dbReference type="EMBL" id="MQY21549.1"/>
    </source>
</evidence>
<feature type="domain" description="AMP-dependent synthetase/ligase" evidence="3">
    <location>
        <begin position="8"/>
        <end position="370"/>
    </location>
</feature>
<dbReference type="Proteomes" id="UP000438448">
    <property type="component" value="Unassembled WGS sequence"/>
</dbReference>
<dbReference type="Gene3D" id="3.40.50.12780">
    <property type="entry name" value="N-terminal domain of ligase-like"/>
    <property type="match status" value="1"/>
</dbReference>
<dbReference type="InterPro" id="IPR050237">
    <property type="entry name" value="ATP-dep_AMP-bd_enzyme"/>
</dbReference>
<comment type="similarity">
    <text evidence="1">Belongs to the ATP-dependent AMP-binding enzyme family.</text>
</comment>
<dbReference type="PANTHER" id="PTHR43767">
    <property type="entry name" value="LONG-CHAIN-FATTY-ACID--COA LIGASE"/>
    <property type="match status" value="1"/>
</dbReference>
<dbReference type="Pfam" id="PF00501">
    <property type="entry name" value="AMP-binding"/>
    <property type="match status" value="1"/>
</dbReference>
<dbReference type="GO" id="GO:0004467">
    <property type="term" value="F:long-chain fatty acid-CoA ligase activity"/>
    <property type="evidence" value="ECO:0007669"/>
    <property type="project" value="UniProtKB-EC"/>
</dbReference>
<dbReference type="Gene3D" id="3.30.300.30">
    <property type="match status" value="1"/>
</dbReference>
<keyword evidence="6" id="KW-1185">Reference proteome</keyword>
<dbReference type="RefSeq" id="WP_153412397.1">
    <property type="nucleotide sequence ID" value="NZ_WEGK01000010.1"/>
</dbReference>
<name>A0A7K0D7B6_9NOCA</name>
<dbReference type="InterPro" id="IPR020845">
    <property type="entry name" value="AMP-binding_CS"/>
</dbReference>
<dbReference type="CDD" id="cd17631">
    <property type="entry name" value="FACL_FadD13-like"/>
    <property type="match status" value="1"/>
</dbReference>
<evidence type="ECO:0000256" key="2">
    <source>
        <dbReference type="ARBA" id="ARBA00022598"/>
    </source>
</evidence>
<keyword evidence="2 5" id="KW-0436">Ligase</keyword>
<sequence>MFNFASVLDRSAHRYADRVALSEADRELTHAELSVRVQALAVALRQLGLGAGDIIAVLLYNRVEFVEIMLAANRIGAAIVPLNYRLSPAEWQFILEHSEAVAILTEGEFIGGMDELAPRLPALRHKLGVDVAQGNWLDYEGLLTPHLGASVPIVDVEPDALQRLVYTSGTTSRPKGVMISHANLIWKNLAHILEFGLTDADNTLVCGPLYHVGGMDLPGLATLHAGGRMSLVRRFDAAAVVDAIETLRPTNIWLAPSMMNALLQLPDILERDTSSIRFITGGGEKMPIPLLDRIGRAFPDAWFADAYGLTETVSGDTVNDPAHMRSKVGSVGRAVAHVRIAVLDDNGEPVPAGELGEVAVRGPKVMTGYWRDPEATRKALREGWFHTGDIGRLDADGYLYIEDRKKDMIVSGGENIATPEVERVLYEHPDVLEAAVIGMSHPRWGEVPKAFVVLRPDSSLDAATLQEFCRGRLAKYKVPAEVSFIDVLPRTPSGKVLKRNLRDTGA</sequence>
<feature type="domain" description="AMP-binding enzyme C-terminal" evidence="4">
    <location>
        <begin position="420"/>
        <end position="495"/>
    </location>
</feature>
<evidence type="ECO:0000259" key="4">
    <source>
        <dbReference type="Pfam" id="PF13193"/>
    </source>
</evidence>
<proteinExistence type="inferred from homology"/>